<dbReference type="AlphaFoldDB" id="Q6BH36"/>
<dbReference type="OrthoDB" id="10260355at2759"/>
<dbReference type="InterPro" id="IPR023753">
    <property type="entry name" value="FAD/NAD-binding_dom"/>
</dbReference>
<evidence type="ECO:0000313" key="6">
    <source>
        <dbReference type="Proteomes" id="UP000000599"/>
    </source>
</evidence>
<reference evidence="5 6" key="1">
    <citation type="journal article" date="2004" name="Nature">
        <title>Genome evolution in yeasts.</title>
        <authorList>
            <consortium name="Genolevures"/>
            <person name="Dujon B."/>
            <person name="Sherman D."/>
            <person name="Fischer G."/>
            <person name="Durrens P."/>
            <person name="Casaregola S."/>
            <person name="Lafontaine I."/>
            <person name="de Montigny J."/>
            <person name="Marck C."/>
            <person name="Neuveglise C."/>
            <person name="Talla E."/>
            <person name="Goffard N."/>
            <person name="Frangeul L."/>
            <person name="Aigle M."/>
            <person name="Anthouard V."/>
            <person name="Babour A."/>
            <person name="Barbe V."/>
            <person name="Barnay S."/>
            <person name="Blanchin S."/>
            <person name="Beckerich J.M."/>
            <person name="Beyne E."/>
            <person name="Bleykasten C."/>
            <person name="Boisrame A."/>
            <person name="Boyer J."/>
            <person name="Cattolico L."/>
            <person name="Confanioleri F."/>
            <person name="de Daruvar A."/>
            <person name="Despons L."/>
            <person name="Fabre E."/>
            <person name="Fairhead C."/>
            <person name="Ferry-Dumazet H."/>
            <person name="Groppi A."/>
            <person name="Hantraye F."/>
            <person name="Hennequin C."/>
            <person name="Jauniaux N."/>
            <person name="Joyet P."/>
            <person name="Kachouri R."/>
            <person name="Kerrest A."/>
            <person name="Koszul R."/>
            <person name="Lemaire M."/>
            <person name="Lesur I."/>
            <person name="Ma L."/>
            <person name="Muller H."/>
            <person name="Nicaud J.M."/>
            <person name="Nikolski M."/>
            <person name="Oztas S."/>
            <person name="Ozier-Kalogeropoulos O."/>
            <person name="Pellenz S."/>
            <person name="Potier S."/>
            <person name="Richard G.F."/>
            <person name="Straub M.L."/>
            <person name="Suleau A."/>
            <person name="Swennene D."/>
            <person name="Tekaia F."/>
            <person name="Wesolowski-Louvel M."/>
            <person name="Westhof E."/>
            <person name="Wirth B."/>
            <person name="Zeniou-Meyer M."/>
            <person name="Zivanovic I."/>
            <person name="Bolotin-Fukuhara M."/>
            <person name="Thierry A."/>
            <person name="Bouchier C."/>
            <person name="Caudron B."/>
            <person name="Scarpelli C."/>
            <person name="Gaillardin C."/>
            <person name="Weissenbach J."/>
            <person name="Wincker P."/>
            <person name="Souciet J.L."/>
        </authorList>
    </citation>
    <scope>NUCLEOTIDE SEQUENCE [LARGE SCALE GENOMIC DNA]</scope>
    <source>
        <strain evidence="6">ATCC 36239 / CBS 767 / BCRC 21394 / JCM 1990 / NBRC 0083 / IGC 2968</strain>
    </source>
</reference>
<dbReference type="PANTHER" id="PTHR48105">
    <property type="entry name" value="THIOREDOXIN REDUCTASE 1-RELATED-RELATED"/>
    <property type="match status" value="1"/>
</dbReference>
<evidence type="ECO:0000259" key="4">
    <source>
        <dbReference type="Pfam" id="PF07992"/>
    </source>
</evidence>
<evidence type="ECO:0000313" key="5">
    <source>
        <dbReference type="EMBL" id="CAG90995.1"/>
    </source>
</evidence>
<comment type="similarity">
    <text evidence="1">Belongs to the class-II pyridine nucleotide-disulfide oxidoreductase family.</text>
</comment>
<gene>
    <name evidence="5" type="ordered locus">DEHA2G21670g</name>
</gene>
<dbReference type="Proteomes" id="UP000000599">
    <property type="component" value="Chromosome G"/>
</dbReference>
<dbReference type="OMA" id="HMHMIPT"/>
<dbReference type="InParanoid" id="Q6BH36"/>
<dbReference type="VEuPathDB" id="FungiDB:DEHA2G21670g"/>
<dbReference type="GO" id="GO:0016491">
    <property type="term" value="F:oxidoreductase activity"/>
    <property type="evidence" value="ECO:0007669"/>
    <property type="project" value="UniProtKB-KW"/>
</dbReference>
<accession>Q6BH36</accession>
<dbReference type="eggNOG" id="ENOG502S4MV">
    <property type="taxonomic scope" value="Eukaryota"/>
</dbReference>
<dbReference type="HOGENOM" id="CLU_031864_5_0_1"/>
<feature type="domain" description="FAD/NAD(P)-binding" evidence="4">
    <location>
        <begin position="5"/>
        <end position="293"/>
    </location>
</feature>
<evidence type="ECO:0000256" key="3">
    <source>
        <dbReference type="ARBA" id="ARBA00023002"/>
    </source>
</evidence>
<dbReference type="Gene3D" id="3.50.50.60">
    <property type="entry name" value="FAD/NAD(P)-binding domain"/>
    <property type="match status" value="2"/>
</dbReference>
<dbReference type="GeneID" id="2905435"/>
<dbReference type="SUPFAM" id="SSF51905">
    <property type="entry name" value="FAD/NAD(P)-binding domain"/>
    <property type="match status" value="1"/>
</dbReference>
<dbReference type="RefSeq" id="XP_462485.1">
    <property type="nucleotide sequence ID" value="XM_462485.1"/>
</dbReference>
<organism evidence="5 6">
    <name type="scientific">Debaryomyces hansenii (strain ATCC 36239 / CBS 767 / BCRC 21394 / JCM 1990 / NBRC 0083 / IGC 2968)</name>
    <name type="common">Yeast</name>
    <name type="synonym">Torulaspora hansenii</name>
    <dbReference type="NCBI Taxonomy" id="284592"/>
    <lineage>
        <taxon>Eukaryota</taxon>
        <taxon>Fungi</taxon>
        <taxon>Dikarya</taxon>
        <taxon>Ascomycota</taxon>
        <taxon>Saccharomycotina</taxon>
        <taxon>Pichiomycetes</taxon>
        <taxon>Debaryomycetaceae</taxon>
        <taxon>Debaryomyces</taxon>
    </lineage>
</organism>
<dbReference type="InterPro" id="IPR050097">
    <property type="entry name" value="Ferredoxin-NADP_redctase_2"/>
</dbReference>
<keyword evidence="6" id="KW-1185">Reference proteome</keyword>
<keyword evidence="3" id="KW-0560">Oxidoreductase</keyword>
<keyword evidence="2" id="KW-0285">Flavoprotein</keyword>
<proteinExistence type="inferred from homology"/>
<dbReference type="EMBL" id="CR382139">
    <property type="protein sequence ID" value="CAG90995.1"/>
    <property type="molecule type" value="Genomic_DNA"/>
</dbReference>
<dbReference type="PRINTS" id="PR00368">
    <property type="entry name" value="FADPNR"/>
</dbReference>
<dbReference type="KEGG" id="dha:DEHA2G21670g"/>
<dbReference type="InterPro" id="IPR036188">
    <property type="entry name" value="FAD/NAD-bd_sf"/>
</dbReference>
<evidence type="ECO:0000256" key="1">
    <source>
        <dbReference type="ARBA" id="ARBA00009333"/>
    </source>
</evidence>
<name>Q6BH36_DEBHA</name>
<dbReference type="GO" id="GO:0097237">
    <property type="term" value="P:cellular response to toxic substance"/>
    <property type="evidence" value="ECO:0007669"/>
    <property type="project" value="UniProtKB-ARBA"/>
</dbReference>
<sequence length="311" mass="34524">MDNSYDVIIIGGSAAGLAATLAIARTMKTVLCIDSKAPCNRFSNYMHNFIGHDGDSSFEFKSQAKENIMKYKTVELVEGEVIEVAKSENRFQIAATISNTEKHYTGKKIIFASGVNDLINDVNIKNIENFWGKSALHCPYCHGYEVANMKTGLIFDNSRLMDMATMIYNWTKNITVLTNGTKISSICSESQLNELKNKDIEVIDKVITEFIGESGRLKSVVFSDGTSISLSCVYIHPPFKLNCEDILNKLQVHIDTTKLIKVNPFQETNINGVYACGDCTTFFRTVPNAVSQGNIAGAFASKNLFQDSWNE</sequence>
<dbReference type="PRINTS" id="PR00469">
    <property type="entry name" value="PNDRDTASEII"/>
</dbReference>
<protein>
    <submittedName>
        <fullName evidence="5">DEHA2G21670p</fullName>
    </submittedName>
</protein>
<dbReference type="Pfam" id="PF07992">
    <property type="entry name" value="Pyr_redox_2"/>
    <property type="match status" value="1"/>
</dbReference>
<evidence type="ECO:0000256" key="2">
    <source>
        <dbReference type="ARBA" id="ARBA00022630"/>
    </source>
</evidence>